<accession>A0A3B3CV78</accession>
<dbReference type="PaxDb" id="30732-ENSOMEP00000021733"/>
<sequence length="201" mass="22464">SPCGQKGPHNQVIFDFKAIVLHSTMRVLPMLEQLGKGLQLYNLVQVMETNPELCQPMFVPGNVHCVIIDKSFVKYDREVHIINFFQDFLQEVEDCGIESDGSQKLSVAKVMQRMTGQGHKPFLHGCGEDHTTCYPTVSACSRTVTFPVAHLTTYSEFKNIMETAICPDKAFIGFKLVSNILPKLLSSCSALKRALHAVGRY</sequence>
<reference evidence="1" key="2">
    <citation type="submission" date="2025-09" db="UniProtKB">
        <authorList>
            <consortium name="Ensembl"/>
        </authorList>
    </citation>
    <scope>IDENTIFICATION</scope>
</reference>
<dbReference type="OMA" id="NHNCEAD"/>
<keyword evidence="2" id="KW-1185">Reference proteome</keyword>
<dbReference type="Proteomes" id="UP000261560">
    <property type="component" value="Unplaced"/>
</dbReference>
<organism evidence="1 2">
    <name type="scientific">Oryzias melastigma</name>
    <name type="common">Marine medaka</name>
    <dbReference type="NCBI Taxonomy" id="30732"/>
    <lineage>
        <taxon>Eukaryota</taxon>
        <taxon>Metazoa</taxon>
        <taxon>Chordata</taxon>
        <taxon>Craniata</taxon>
        <taxon>Vertebrata</taxon>
        <taxon>Euteleostomi</taxon>
        <taxon>Actinopterygii</taxon>
        <taxon>Neopterygii</taxon>
        <taxon>Teleostei</taxon>
        <taxon>Neoteleostei</taxon>
        <taxon>Acanthomorphata</taxon>
        <taxon>Ovalentaria</taxon>
        <taxon>Atherinomorphae</taxon>
        <taxon>Beloniformes</taxon>
        <taxon>Adrianichthyidae</taxon>
        <taxon>Oryziinae</taxon>
        <taxon>Oryzias</taxon>
    </lineage>
</organism>
<dbReference type="Ensembl" id="ENSOMET00000031488.1">
    <property type="protein sequence ID" value="ENSOMEP00000021733.1"/>
    <property type="gene ID" value="ENSOMEG00000023680.1"/>
</dbReference>
<name>A0A3B3CV78_ORYME</name>
<reference evidence="1" key="1">
    <citation type="submission" date="2025-08" db="UniProtKB">
        <authorList>
            <consortium name="Ensembl"/>
        </authorList>
    </citation>
    <scope>IDENTIFICATION</scope>
</reference>
<evidence type="ECO:0000313" key="2">
    <source>
        <dbReference type="Proteomes" id="UP000261560"/>
    </source>
</evidence>
<proteinExistence type="predicted"/>
<evidence type="ECO:0000313" key="1">
    <source>
        <dbReference type="Ensembl" id="ENSOMEP00000021733.1"/>
    </source>
</evidence>
<dbReference type="GeneTree" id="ENSGT01150000287056"/>
<protein>
    <submittedName>
        <fullName evidence="1">Uncharacterized protein</fullName>
    </submittedName>
</protein>
<dbReference type="AlphaFoldDB" id="A0A3B3CV78"/>